<comment type="caution">
    <text evidence="2">The sequence shown here is derived from an EMBL/GenBank/DDBJ whole genome shotgun (WGS) entry which is preliminary data.</text>
</comment>
<name>A0A3A9YC55_9ACTN</name>
<dbReference type="Proteomes" id="UP000275865">
    <property type="component" value="Unassembled WGS sequence"/>
</dbReference>
<sequence>MNVVNVVQKFGADDFLERSWELPSEMIEPLREHVNVGEDGWIIDAWPMTKQIAAIVQPRVTEHIDVASGAWFVESWCGPEQVQLPCLSL</sequence>
<keyword evidence="3" id="KW-1185">Reference proteome</keyword>
<proteinExistence type="predicted"/>
<evidence type="ECO:0000313" key="1">
    <source>
        <dbReference type="EMBL" id="RKN23989.1"/>
    </source>
</evidence>
<dbReference type="OrthoDB" id="3396405at2"/>
<dbReference type="AlphaFoldDB" id="A0A3A9YC55"/>
<gene>
    <name evidence="2" type="ORF">D7044_15445</name>
    <name evidence="1" type="ORF">D7147_02960</name>
</gene>
<reference evidence="3 4" key="1">
    <citation type="submission" date="2018-09" db="EMBL/GenBank/DDBJ databases">
        <title>Micromonospora sp. nov. MS1-9, isolated from a root of Musa sp.</title>
        <authorList>
            <person name="Kuncharoen N."/>
            <person name="Kudo T."/>
            <person name="Ohkuma M."/>
            <person name="Yuki M."/>
            <person name="Tanasupawat S."/>
        </authorList>
    </citation>
    <scope>NUCLEOTIDE SEQUENCE [LARGE SCALE GENOMIC DNA]</scope>
    <source>
        <strain evidence="2 4">MS1-9</strain>
        <strain evidence="1 3">NGC1-4</strain>
    </source>
</reference>
<dbReference type="EMBL" id="RAZT01000007">
    <property type="protein sequence ID" value="RKN31694.1"/>
    <property type="molecule type" value="Genomic_DNA"/>
</dbReference>
<evidence type="ECO:0000313" key="3">
    <source>
        <dbReference type="Proteomes" id="UP000271548"/>
    </source>
</evidence>
<organism evidence="2 4">
    <name type="scientific">Micromonospora musae</name>
    <dbReference type="NCBI Taxonomy" id="1894970"/>
    <lineage>
        <taxon>Bacteria</taxon>
        <taxon>Bacillati</taxon>
        <taxon>Actinomycetota</taxon>
        <taxon>Actinomycetes</taxon>
        <taxon>Micromonosporales</taxon>
        <taxon>Micromonosporaceae</taxon>
        <taxon>Micromonospora</taxon>
    </lineage>
</organism>
<evidence type="ECO:0000313" key="4">
    <source>
        <dbReference type="Proteomes" id="UP000275865"/>
    </source>
</evidence>
<evidence type="ECO:0000313" key="2">
    <source>
        <dbReference type="EMBL" id="RKN31694.1"/>
    </source>
</evidence>
<protein>
    <submittedName>
        <fullName evidence="2">Uncharacterized protein</fullName>
    </submittedName>
</protein>
<dbReference type="Proteomes" id="UP000271548">
    <property type="component" value="Unassembled WGS sequence"/>
</dbReference>
<dbReference type="RefSeq" id="WP_120673666.1">
    <property type="nucleotide sequence ID" value="NZ_RAZS01000001.1"/>
</dbReference>
<accession>A0A3A9YC55</accession>
<dbReference type="EMBL" id="RAZS01000001">
    <property type="protein sequence ID" value="RKN23989.1"/>
    <property type="molecule type" value="Genomic_DNA"/>
</dbReference>